<evidence type="ECO:0000259" key="1">
    <source>
        <dbReference type="Pfam" id="PF13590"/>
    </source>
</evidence>
<name>A0ABQ6M0P5_9GAMM</name>
<comment type="caution">
    <text evidence="2">The sequence shown here is derived from an EMBL/GenBank/DDBJ whole genome shotgun (WGS) entry which is preliminary data.</text>
</comment>
<evidence type="ECO:0000313" key="3">
    <source>
        <dbReference type="Proteomes" id="UP001224392"/>
    </source>
</evidence>
<feature type="domain" description="DUF4136" evidence="1">
    <location>
        <begin position="35"/>
        <end position="179"/>
    </location>
</feature>
<reference evidence="2 3" key="1">
    <citation type="submission" date="2023-04" db="EMBL/GenBank/DDBJ databases">
        <title>Marinobulbifer ophiurae gen. nov., sp. Nov., isolate from tissue of brittle star Ophioplocus japonicus.</title>
        <authorList>
            <person name="Kawano K."/>
            <person name="Sawayama S."/>
            <person name="Nakagawa S."/>
        </authorList>
    </citation>
    <scope>NUCLEOTIDE SEQUENCE [LARGE SCALE GENOMIC DNA]</scope>
    <source>
        <strain evidence="2 3">NKW57</strain>
    </source>
</reference>
<accession>A0ABQ6M0P5</accession>
<keyword evidence="3" id="KW-1185">Reference proteome</keyword>
<evidence type="ECO:0000313" key="2">
    <source>
        <dbReference type="EMBL" id="GMG87891.1"/>
    </source>
</evidence>
<dbReference type="InterPro" id="IPR025411">
    <property type="entry name" value="DUF4136"/>
</dbReference>
<dbReference type="Proteomes" id="UP001224392">
    <property type="component" value="Unassembled WGS sequence"/>
</dbReference>
<dbReference type="Pfam" id="PF13590">
    <property type="entry name" value="DUF4136"/>
    <property type="match status" value="1"/>
</dbReference>
<proteinExistence type="predicted"/>
<dbReference type="PROSITE" id="PS51257">
    <property type="entry name" value="PROKAR_LIPOPROTEIN"/>
    <property type="match status" value="1"/>
</dbReference>
<dbReference type="Gene3D" id="3.30.160.670">
    <property type="match status" value="1"/>
</dbReference>
<dbReference type="EMBL" id="BSYJ01000004">
    <property type="protein sequence ID" value="GMG87891.1"/>
    <property type="molecule type" value="Genomic_DNA"/>
</dbReference>
<dbReference type="RefSeq" id="WP_285764505.1">
    <property type="nucleotide sequence ID" value="NZ_BSYJ01000004.1"/>
</dbReference>
<gene>
    <name evidence="2" type="ORF">MNKW57_22120</name>
</gene>
<sequence length="187" mass="20597">MNLLQRIVLIALTVVLVACSGTQVQPIKGDASMLASYPVYAWRDKPLAPGGASANLVEMDALFRAEVNKEMAQRGYRQAGPTQQADILVDYVFTVIEEDFPEQARDPNWDSQFDNNAQPVVPLPENNVGRLILFLGFGHTAEKPIWATEATRVISRSLEPEARNRLLLETVRAMLADVPGARTAPPN</sequence>
<organism evidence="2 3">
    <name type="scientific">Biformimicrobium ophioploci</name>
    <dbReference type="NCBI Taxonomy" id="3036711"/>
    <lineage>
        <taxon>Bacteria</taxon>
        <taxon>Pseudomonadati</taxon>
        <taxon>Pseudomonadota</taxon>
        <taxon>Gammaproteobacteria</taxon>
        <taxon>Cellvibrionales</taxon>
        <taxon>Microbulbiferaceae</taxon>
        <taxon>Biformimicrobium</taxon>
    </lineage>
</organism>
<protein>
    <recommendedName>
        <fullName evidence="1">DUF4136 domain-containing protein</fullName>
    </recommendedName>
</protein>